<dbReference type="InterPro" id="IPR000192">
    <property type="entry name" value="Aminotrans_V_dom"/>
</dbReference>
<dbReference type="InterPro" id="IPR015421">
    <property type="entry name" value="PyrdxlP-dep_Trfase_major"/>
</dbReference>
<dbReference type="GO" id="GO:0008483">
    <property type="term" value="F:transaminase activity"/>
    <property type="evidence" value="ECO:0007669"/>
    <property type="project" value="UniProtKB-KW"/>
</dbReference>
<name>A0A938X8Y0_9CLOT</name>
<accession>A0A938X8Y0</accession>
<keyword evidence="2" id="KW-0663">Pyridoxal phosphate</keyword>
<dbReference type="Pfam" id="PF00266">
    <property type="entry name" value="Aminotran_5"/>
    <property type="match status" value="1"/>
</dbReference>
<dbReference type="PANTHER" id="PTHR43586">
    <property type="entry name" value="CYSTEINE DESULFURASE"/>
    <property type="match status" value="1"/>
</dbReference>
<dbReference type="EMBL" id="JACJKS010000001">
    <property type="protein sequence ID" value="MBM6947076.1"/>
    <property type="molecule type" value="Genomic_DNA"/>
</dbReference>
<sequence>MNTEHGMLFPEEYQKHLKSQFCYADTDPLYGPRLFFENSGGSLRLRAAVEAKAACEQFPDCPERNYARGLKLAHYVSEGTKEILEVIFGAKSGALVTELSASQTMFQIVDVILENIKWGKNAVTSCLEHPSAHDAVEYACAKTGREFREVPANPKTGGIDVDEVMKYVDKDTCLVSIMAASNISGNIMDIKELVRRVKEVNPEIYVISDAVQHAPHAVVDVEDWGVDASNIAPYKFFGVRGCGFAYVSDRVSTMMHHKLTLKDANVWALGTPTPGNFAAMMAVIDYVCSIGEHFIHSQDKRELFVEGMNRIHMQERALLYRMLEGTPEVPGLRHIPGVEVYADMEDLTWKDLIIAMGIKGIDYPECVIEYMKRGVTVFERVRSSIYSKRIVDTLGIPGAIRVSPLHCHGTEDIDKFLKITKEISEAVGN</sequence>
<feature type="domain" description="Aminotransferase class V" evidence="3">
    <location>
        <begin position="78"/>
        <end position="300"/>
    </location>
</feature>
<dbReference type="InterPro" id="IPR015424">
    <property type="entry name" value="PyrdxlP-dep_Trfase"/>
</dbReference>
<organism evidence="4 5">
    <name type="scientific">Mordavella massiliensis</name>
    <dbReference type="NCBI Taxonomy" id="1871024"/>
    <lineage>
        <taxon>Bacteria</taxon>
        <taxon>Bacillati</taxon>
        <taxon>Bacillota</taxon>
        <taxon>Clostridia</taxon>
        <taxon>Eubacteriales</taxon>
        <taxon>Clostridiaceae</taxon>
        <taxon>Mordavella</taxon>
    </lineage>
</organism>
<dbReference type="Gene3D" id="3.90.1150.10">
    <property type="entry name" value="Aspartate Aminotransferase, domain 1"/>
    <property type="match status" value="1"/>
</dbReference>
<dbReference type="InterPro" id="IPR015422">
    <property type="entry name" value="PyrdxlP-dep_Trfase_small"/>
</dbReference>
<keyword evidence="4" id="KW-0032">Aminotransferase</keyword>
<comment type="caution">
    <text evidence="4">The sequence shown here is derived from an EMBL/GenBank/DDBJ whole genome shotgun (WGS) entry which is preliminary data.</text>
</comment>
<evidence type="ECO:0000313" key="4">
    <source>
        <dbReference type="EMBL" id="MBM6947076.1"/>
    </source>
</evidence>
<reference evidence="4" key="1">
    <citation type="submission" date="2020-08" db="EMBL/GenBank/DDBJ databases">
        <authorList>
            <person name="Cejkova D."/>
            <person name="Kubasova T."/>
            <person name="Jahodarova E."/>
            <person name="Rychlik I."/>
        </authorList>
    </citation>
    <scope>NUCLEOTIDE SEQUENCE</scope>
    <source>
        <strain evidence="4">An582</strain>
    </source>
</reference>
<evidence type="ECO:0000313" key="5">
    <source>
        <dbReference type="Proteomes" id="UP000705508"/>
    </source>
</evidence>
<dbReference type="SUPFAM" id="SSF53383">
    <property type="entry name" value="PLP-dependent transferases"/>
    <property type="match status" value="1"/>
</dbReference>
<reference evidence="4" key="2">
    <citation type="journal article" date="2021" name="Sci. Rep.">
        <title>The distribution of antibiotic resistance genes in chicken gut microbiota commensals.</title>
        <authorList>
            <person name="Juricova H."/>
            <person name="Matiasovicova J."/>
            <person name="Kubasova T."/>
            <person name="Cejkova D."/>
            <person name="Rychlik I."/>
        </authorList>
    </citation>
    <scope>NUCLEOTIDE SEQUENCE</scope>
    <source>
        <strain evidence="4">An582</strain>
    </source>
</reference>
<protein>
    <submittedName>
        <fullName evidence="4">Aminotransferase class V-fold PLP-dependent enzyme</fullName>
    </submittedName>
</protein>
<evidence type="ECO:0000256" key="1">
    <source>
        <dbReference type="ARBA" id="ARBA00001933"/>
    </source>
</evidence>
<dbReference type="Gene3D" id="3.40.640.10">
    <property type="entry name" value="Type I PLP-dependent aspartate aminotransferase-like (Major domain)"/>
    <property type="match status" value="1"/>
</dbReference>
<evidence type="ECO:0000259" key="3">
    <source>
        <dbReference type="Pfam" id="PF00266"/>
    </source>
</evidence>
<proteinExistence type="predicted"/>
<dbReference type="RefSeq" id="WP_204905139.1">
    <property type="nucleotide sequence ID" value="NZ_JACJKS010000001.1"/>
</dbReference>
<dbReference type="Proteomes" id="UP000705508">
    <property type="component" value="Unassembled WGS sequence"/>
</dbReference>
<gene>
    <name evidence="4" type="ORF">H6A20_00145</name>
</gene>
<comment type="cofactor">
    <cofactor evidence="1">
        <name>pyridoxal 5'-phosphate</name>
        <dbReference type="ChEBI" id="CHEBI:597326"/>
    </cofactor>
</comment>
<evidence type="ECO:0000256" key="2">
    <source>
        <dbReference type="ARBA" id="ARBA00022898"/>
    </source>
</evidence>
<keyword evidence="4" id="KW-0808">Transferase</keyword>
<dbReference type="AlphaFoldDB" id="A0A938X8Y0"/>
<dbReference type="PANTHER" id="PTHR43586:SF8">
    <property type="entry name" value="CYSTEINE DESULFURASE 1, CHLOROPLASTIC"/>
    <property type="match status" value="1"/>
</dbReference>